<organism evidence="2 3">
    <name type="scientific">Dendrobium catenatum</name>
    <dbReference type="NCBI Taxonomy" id="906689"/>
    <lineage>
        <taxon>Eukaryota</taxon>
        <taxon>Viridiplantae</taxon>
        <taxon>Streptophyta</taxon>
        <taxon>Embryophyta</taxon>
        <taxon>Tracheophyta</taxon>
        <taxon>Spermatophyta</taxon>
        <taxon>Magnoliopsida</taxon>
        <taxon>Liliopsida</taxon>
        <taxon>Asparagales</taxon>
        <taxon>Orchidaceae</taxon>
        <taxon>Epidendroideae</taxon>
        <taxon>Malaxideae</taxon>
        <taxon>Dendrobiinae</taxon>
        <taxon>Dendrobium</taxon>
    </lineage>
</organism>
<evidence type="ECO:0000256" key="1">
    <source>
        <dbReference type="ARBA" id="ARBA00006974"/>
    </source>
</evidence>
<dbReference type="Proteomes" id="UP000233837">
    <property type="component" value="Unassembled WGS sequence"/>
</dbReference>
<dbReference type="GO" id="GO:0009733">
    <property type="term" value="P:response to auxin"/>
    <property type="evidence" value="ECO:0007669"/>
    <property type="project" value="InterPro"/>
</dbReference>
<dbReference type="AlphaFoldDB" id="A0A2I0VR18"/>
<sequence>MTSTGIKEPVLSGEGRSLPPRGYVPVLVGDYDDDDDTERFFVHVNVLKDPSMIELLEMAAEEFGYKQEGVLRIPCKIEHFMRAVDDICGEY</sequence>
<dbReference type="InterPro" id="IPR003676">
    <property type="entry name" value="SAUR_fam"/>
</dbReference>
<evidence type="ECO:0000313" key="3">
    <source>
        <dbReference type="Proteomes" id="UP000233837"/>
    </source>
</evidence>
<gene>
    <name evidence="2" type="ORF">MA16_Dca009181</name>
</gene>
<comment type="similarity">
    <text evidence="1">Belongs to the ARG7 family.</text>
</comment>
<evidence type="ECO:0000313" key="2">
    <source>
        <dbReference type="EMBL" id="PKU65852.1"/>
    </source>
</evidence>
<name>A0A2I0VR18_9ASPA</name>
<dbReference type="PANTHER" id="PTHR31374">
    <property type="entry name" value="AUXIN-INDUCED PROTEIN-LIKE-RELATED"/>
    <property type="match status" value="1"/>
</dbReference>
<proteinExistence type="inferred from homology"/>
<keyword evidence="3" id="KW-1185">Reference proteome</keyword>
<reference evidence="2 3" key="1">
    <citation type="journal article" date="2016" name="Sci. Rep.">
        <title>The Dendrobium catenatum Lindl. genome sequence provides insights into polysaccharide synthase, floral development and adaptive evolution.</title>
        <authorList>
            <person name="Zhang G.Q."/>
            <person name="Xu Q."/>
            <person name="Bian C."/>
            <person name="Tsai W.C."/>
            <person name="Yeh C.M."/>
            <person name="Liu K.W."/>
            <person name="Yoshida K."/>
            <person name="Zhang L.S."/>
            <person name="Chang S.B."/>
            <person name="Chen F."/>
            <person name="Shi Y."/>
            <person name="Su Y.Y."/>
            <person name="Zhang Y.Q."/>
            <person name="Chen L.J."/>
            <person name="Yin Y."/>
            <person name="Lin M."/>
            <person name="Huang H."/>
            <person name="Deng H."/>
            <person name="Wang Z.W."/>
            <person name="Zhu S.L."/>
            <person name="Zhao X."/>
            <person name="Deng C."/>
            <person name="Niu S.C."/>
            <person name="Huang J."/>
            <person name="Wang M."/>
            <person name="Liu G.H."/>
            <person name="Yang H.J."/>
            <person name="Xiao X.J."/>
            <person name="Hsiao Y.Y."/>
            <person name="Wu W.L."/>
            <person name="Chen Y.Y."/>
            <person name="Mitsuda N."/>
            <person name="Ohme-Takagi M."/>
            <person name="Luo Y.B."/>
            <person name="Van de Peer Y."/>
            <person name="Liu Z.J."/>
        </authorList>
    </citation>
    <scope>NUCLEOTIDE SEQUENCE [LARGE SCALE GENOMIC DNA]</scope>
    <source>
        <tissue evidence="2">The whole plant</tissue>
    </source>
</reference>
<dbReference type="EMBL" id="KZ503304">
    <property type="protein sequence ID" value="PKU65852.1"/>
    <property type="molecule type" value="Genomic_DNA"/>
</dbReference>
<accession>A0A2I0VR18</accession>
<protein>
    <submittedName>
        <fullName evidence="2">Auxin-induced protein 10A5</fullName>
    </submittedName>
</protein>
<reference evidence="2 3" key="2">
    <citation type="journal article" date="2017" name="Nature">
        <title>The Apostasia genome and the evolution of orchids.</title>
        <authorList>
            <person name="Zhang G.Q."/>
            <person name="Liu K.W."/>
            <person name="Li Z."/>
            <person name="Lohaus R."/>
            <person name="Hsiao Y.Y."/>
            <person name="Niu S.C."/>
            <person name="Wang J.Y."/>
            <person name="Lin Y.C."/>
            <person name="Xu Q."/>
            <person name="Chen L.J."/>
            <person name="Yoshida K."/>
            <person name="Fujiwara S."/>
            <person name="Wang Z.W."/>
            <person name="Zhang Y.Q."/>
            <person name="Mitsuda N."/>
            <person name="Wang M."/>
            <person name="Liu G.H."/>
            <person name="Pecoraro L."/>
            <person name="Huang H.X."/>
            <person name="Xiao X.J."/>
            <person name="Lin M."/>
            <person name="Wu X.Y."/>
            <person name="Wu W.L."/>
            <person name="Chen Y.Y."/>
            <person name="Chang S.B."/>
            <person name="Sakamoto S."/>
            <person name="Ohme-Takagi M."/>
            <person name="Yagi M."/>
            <person name="Zeng S.J."/>
            <person name="Shen C.Y."/>
            <person name="Yeh C.M."/>
            <person name="Luo Y.B."/>
            <person name="Tsai W.C."/>
            <person name="Van de Peer Y."/>
            <person name="Liu Z.J."/>
        </authorList>
    </citation>
    <scope>NUCLEOTIDE SEQUENCE [LARGE SCALE GENOMIC DNA]</scope>
    <source>
        <tissue evidence="2">The whole plant</tissue>
    </source>
</reference>
<dbReference type="PANTHER" id="PTHR31374:SF198">
    <property type="entry name" value="AUXIN-RESPONSIVE PROTEIN SAUR72"/>
    <property type="match status" value="1"/>
</dbReference>
<dbReference type="Pfam" id="PF02519">
    <property type="entry name" value="Auxin_inducible"/>
    <property type="match status" value="1"/>
</dbReference>